<feature type="compositionally biased region" description="Basic and acidic residues" evidence="4">
    <location>
        <begin position="730"/>
        <end position="741"/>
    </location>
</feature>
<dbReference type="GO" id="GO:0005085">
    <property type="term" value="F:guanyl-nucleotide exchange factor activity"/>
    <property type="evidence" value="ECO:0007669"/>
    <property type="project" value="UniProtKB-KW"/>
</dbReference>
<gene>
    <name evidence="6" type="primary">LOC118497446</name>
</gene>
<dbReference type="Proteomes" id="UP000504628">
    <property type="component" value="Chromosome 11"/>
</dbReference>
<keyword evidence="3" id="KW-0344">Guanine-nucleotide releasing factor</keyword>
<dbReference type="InParanoid" id="A0A7E6CKX5"/>
<reference evidence="6" key="1">
    <citation type="submission" date="2025-08" db="UniProtKB">
        <authorList>
            <consortium name="RefSeq"/>
        </authorList>
    </citation>
    <scope>IDENTIFICATION</scope>
    <source>
        <tissue evidence="6">Muscle</tissue>
    </source>
</reference>
<dbReference type="OrthoDB" id="660555at2759"/>
<dbReference type="RefSeq" id="XP_035867566.1">
    <property type="nucleotide sequence ID" value="XM_036011673.1"/>
</dbReference>
<feature type="compositionally biased region" description="Pro residues" evidence="4">
    <location>
        <begin position="192"/>
        <end position="207"/>
    </location>
</feature>
<feature type="region of interest" description="Disordered" evidence="4">
    <location>
        <begin position="1100"/>
        <end position="1127"/>
    </location>
</feature>
<feature type="compositionally biased region" description="Polar residues" evidence="4">
    <location>
        <begin position="867"/>
        <end position="878"/>
    </location>
</feature>
<feature type="compositionally biased region" description="Basic and acidic residues" evidence="4">
    <location>
        <begin position="799"/>
        <end position="809"/>
    </location>
</feature>
<keyword evidence="2" id="KW-0963">Cytoplasm</keyword>
<keyword evidence="5" id="KW-1185">Reference proteome</keyword>
<feature type="compositionally biased region" description="Basic and acidic residues" evidence="4">
    <location>
        <begin position="108"/>
        <end position="118"/>
    </location>
</feature>
<dbReference type="GeneID" id="118497446"/>
<evidence type="ECO:0000256" key="4">
    <source>
        <dbReference type="SAM" id="MobiDB-lite"/>
    </source>
</evidence>
<feature type="compositionally biased region" description="Low complexity" evidence="4">
    <location>
        <begin position="273"/>
        <end position="282"/>
    </location>
</feature>
<feature type="compositionally biased region" description="Low complexity" evidence="4">
    <location>
        <begin position="988"/>
        <end position="1006"/>
    </location>
</feature>
<evidence type="ECO:0000256" key="2">
    <source>
        <dbReference type="ARBA" id="ARBA00022490"/>
    </source>
</evidence>
<feature type="compositionally biased region" description="Gly residues" evidence="4">
    <location>
        <begin position="143"/>
        <end position="155"/>
    </location>
</feature>
<feature type="region of interest" description="Disordered" evidence="4">
    <location>
        <begin position="1"/>
        <end position="440"/>
    </location>
</feature>
<feature type="compositionally biased region" description="Gly residues" evidence="4">
    <location>
        <begin position="674"/>
        <end position="683"/>
    </location>
</feature>
<feature type="compositionally biased region" description="Low complexity" evidence="4">
    <location>
        <begin position="770"/>
        <end position="780"/>
    </location>
</feature>
<accession>A0A7E6CKX5</accession>
<feature type="region of interest" description="Disordered" evidence="4">
    <location>
        <begin position="459"/>
        <end position="1024"/>
    </location>
</feature>
<feature type="compositionally biased region" description="Low complexity" evidence="4">
    <location>
        <begin position="218"/>
        <end position="230"/>
    </location>
</feature>
<dbReference type="GO" id="GO:0005737">
    <property type="term" value="C:cytoplasm"/>
    <property type="evidence" value="ECO:0007669"/>
    <property type="project" value="UniProtKB-SubCell"/>
</dbReference>
<dbReference type="PANTHER" id="PTHR47544:SF2">
    <property type="entry name" value="RHO GUANINE NUCLEOTIDE EXCHANGE FACTOR 4"/>
    <property type="match status" value="1"/>
</dbReference>
<evidence type="ECO:0000313" key="5">
    <source>
        <dbReference type="Proteomes" id="UP000504628"/>
    </source>
</evidence>
<sequence>MASPQRPSLAGALHLSQGGCRLPPATQATVGARREASATSLQKSRSEGCLGLPGVTSRLLQGGGPGHSWPHTHDRAQAPGSTGPLGGRARTGSVQGPAVNAAPPGPRPSRDGPCRDGPCRPPSGTSGLPHAWLCSSTQENIGGETGPPTGHGSGPTGTPPRAQSITGCPLRCSEDLPGQSCAAAEGATRPRSAPPPAPAQVSPGPPAPKRRSFCRQDPCGPSVGSCVGGSQETRPEGPRLDDQRGWDSRPRPVPAAESRGLGSREAPPPAQCRPGHGPGSRPGEPPGAGPAPGAARKQEHLEAVAVEAGNQSGGDAPKGVLAEKSRPPAGPGAPQCPSNGRSQVCGAEGTRCSRGGGQADAQKATPESRATHAPQEGEDAVGLDPKRRDDALRGFSEMTPAAAAPPLNGRHPGCGQGPEGAAPPLARALTPEPGADTPARGRRGLVIIAVEHRGLQATRGGAGLLPGTRSCEFLGERPPSRRGVGAAPWEPPGTGAPHTWGAEPQRPAGRSPGGDEGTPVHVAGAARGREEPCSQGPAGGRPSPQGPAEDEPPDKEQSSRTGADEGAAARVPSSPPEDTPGGAWAGALGSGDPEGGDALTSSPRTCPLRRASQEPEPLQPRAGALGAEGDPERCADRPPPVDGGLGARGGEPTPLHHVHALGDAEMAPHSPGEGAAGLVGGGAAETPKDPGGRGLGSESCDAPTPKTPEKSLWARLATAHRAFASLFEPRAVDRQTADDRSPGSPRGPPKGRSRRPQSSWRALLKGEAAGGPQRPSSASPGPGPETPAPLPPAPGTQGRCEERPEDKGGHRAPPPPPGSSVCAESRRKSESTMPCASPPNGGRCLHAGVLADRSWLVPPTRPGARQPTLTVPSASTCSLACASPDAPSRPLGPKPRRADSRCHPGRGSARSMVLLGSCGREDGSPQAPARPRTHQAGRSHLCSQPLLDREDREEESWGGGRRRGPLSPARSLRDLPRSECRGEMTGASPWSLSPPRRSRPVSQSAPMGLNRLGRPERRPDAGGVPQIRARREGACEAQTRLSRPLVPIGWYRHPGSGSLRATAGLSPTLSSVVRCGPCCSFARLSLTALPLARYPGRARSCPRAAPAGPLPRVSRAPGAALGRPPGS</sequence>
<evidence type="ECO:0000256" key="3">
    <source>
        <dbReference type="ARBA" id="ARBA00022658"/>
    </source>
</evidence>
<feature type="compositionally biased region" description="Basic and acidic residues" evidence="4">
    <location>
        <begin position="971"/>
        <end position="982"/>
    </location>
</feature>
<dbReference type="PANTHER" id="PTHR47544">
    <property type="entry name" value="RHO GUANINE NUCLEOTIDE EXCHANGE FACTOR 4"/>
    <property type="match status" value="1"/>
</dbReference>
<proteinExistence type="predicted"/>
<feature type="compositionally biased region" description="Pro residues" evidence="4">
    <location>
        <begin position="781"/>
        <end position="794"/>
    </location>
</feature>
<dbReference type="KEGG" id="pdic:118497446"/>
<feature type="compositionally biased region" description="Basic and acidic residues" evidence="4">
    <location>
        <begin position="233"/>
        <end position="250"/>
    </location>
</feature>
<protein>
    <submittedName>
        <fullName evidence="6">Basic proline-rich protein-like</fullName>
    </submittedName>
</protein>
<evidence type="ECO:0000313" key="6">
    <source>
        <dbReference type="RefSeq" id="XP_035867566.1"/>
    </source>
</evidence>
<name>A0A7E6CKX5_9CHIR</name>
<dbReference type="AlphaFoldDB" id="A0A7E6CKX5"/>
<organism evidence="5 6">
    <name type="scientific">Phyllostomus discolor</name>
    <name type="common">pale spear-nosed bat</name>
    <dbReference type="NCBI Taxonomy" id="89673"/>
    <lineage>
        <taxon>Eukaryota</taxon>
        <taxon>Metazoa</taxon>
        <taxon>Chordata</taxon>
        <taxon>Craniata</taxon>
        <taxon>Vertebrata</taxon>
        <taxon>Euteleostomi</taxon>
        <taxon>Mammalia</taxon>
        <taxon>Eutheria</taxon>
        <taxon>Laurasiatheria</taxon>
        <taxon>Chiroptera</taxon>
        <taxon>Yangochiroptera</taxon>
        <taxon>Phyllostomidae</taxon>
        <taxon>Phyllostominae</taxon>
        <taxon>Phyllostomus</taxon>
    </lineage>
</organism>
<comment type="subcellular location">
    <subcellularLocation>
        <location evidence="1">Cytoplasm</location>
    </subcellularLocation>
</comment>
<evidence type="ECO:0000256" key="1">
    <source>
        <dbReference type="ARBA" id="ARBA00004496"/>
    </source>
</evidence>